<accession>A0AAD7TZ39</accession>
<evidence type="ECO:0000313" key="2">
    <source>
        <dbReference type="EMBL" id="KAJ8489336.1"/>
    </source>
</evidence>
<name>A0AAD7TZ39_9APHY</name>
<protein>
    <submittedName>
        <fullName evidence="2">Uncharacterized protein</fullName>
    </submittedName>
</protein>
<comment type="caution">
    <text evidence="2">The sequence shown here is derived from an EMBL/GenBank/DDBJ whole genome shotgun (WGS) entry which is preliminary data.</text>
</comment>
<feature type="compositionally biased region" description="Basic and acidic residues" evidence="1">
    <location>
        <begin position="38"/>
        <end position="47"/>
    </location>
</feature>
<dbReference type="AlphaFoldDB" id="A0AAD7TZ39"/>
<organism evidence="2 3">
    <name type="scientific">Trametes cubensis</name>
    <dbReference type="NCBI Taxonomy" id="1111947"/>
    <lineage>
        <taxon>Eukaryota</taxon>
        <taxon>Fungi</taxon>
        <taxon>Dikarya</taxon>
        <taxon>Basidiomycota</taxon>
        <taxon>Agaricomycotina</taxon>
        <taxon>Agaricomycetes</taxon>
        <taxon>Polyporales</taxon>
        <taxon>Polyporaceae</taxon>
        <taxon>Trametes</taxon>
    </lineage>
</organism>
<keyword evidence="3" id="KW-1185">Reference proteome</keyword>
<proteinExistence type="predicted"/>
<gene>
    <name evidence="2" type="ORF">ONZ51_g2968</name>
</gene>
<dbReference type="EMBL" id="JAPEVG010000050">
    <property type="protein sequence ID" value="KAJ8489336.1"/>
    <property type="molecule type" value="Genomic_DNA"/>
</dbReference>
<reference evidence="2" key="1">
    <citation type="submission" date="2022-11" db="EMBL/GenBank/DDBJ databases">
        <title>Genome Sequence of Cubamyces cubensis.</title>
        <authorList>
            <person name="Buettner E."/>
        </authorList>
    </citation>
    <scope>NUCLEOTIDE SEQUENCE</scope>
    <source>
        <strain evidence="2">MPL-01</strain>
    </source>
</reference>
<feature type="region of interest" description="Disordered" evidence="1">
    <location>
        <begin position="1"/>
        <end position="94"/>
    </location>
</feature>
<sequence length="125" mass="14433">MAPTWDFTHGRHHHHQSDSKPALSHTLSKRRGQQLRAAFRDQEHSPDADTPSSYHRNDTPFPRTKPSDENLRDEQDHRGRAQKGALPREFTQRTIRRKKSSFDLRDLFLSGELTSTRSSTSESDA</sequence>
<feature type="compositionally biased region" description="Basic and acidic residues" evidence="1">
    <location>
        <begin position="65"/>
        <end position="79"/>
    </location>
</feature>
<evidence type="ECO:0000313" key="3">
    <source>
        <dbReference type="Proteomes" id="UP001215151"/>
    </source>
</evidence>
<dbReference type="Proteomes" id="UP001215151">
    <property type="component" value="Unassembled WGS sequence"/>
</dbReference>
<evidence type="ECO:0000256" key="1">
    <source>
        <dbReference type="SAM" id="MobiDB-lite"/>
    </source>
</evidence>